<dbReference type="InterPro" id="IPR021225">
    <property type="entry name" value="Tlde1_dom"/>
</dbReference>
<dbReference type="Pfam" id="PF10908">
    <property type="entry name" value="Tlde1_dom"/>
    <property type="match status" value="1"/>
</dbReference>
<feature type="domain" description="Tlde1" evidence="3">
    <location>
        <begin position="261"/>
        <end position="364"/>
    </location>
</feature>
<evidence type="ECO:0000256" key="1">
    <source>
        <dbReference type="SAM" id="MobiDB-lite"/>
    </source>
</evidence>
<sequence length="366" mass="38859">MTYATYVREGGAPYVRPRRRRRPLLKGFLVALALSGGAMSGFWMLGQGTPGPDAGNTLSATARKAPNARVAQQPAPAYSGLLDPALSGGKGASFVQGAPVRSAFHPAAQPPSSSLAAVAPIAEPALPLPPQPPVTLAEKAAPMPVPRPLDLLPKAEPQQLQPQQAQPRVAQPSTSRRNRTAAAAPTPEDNRNFFEKLFGVQKQAEPAGPALAYAAPQDDIVDRGRITRLSPSVGTPTRTAEAGTAIYDIAAKMVYLPNGERLEAHSGLGEMMDDVRYAHVRMKGVTPPHTYTLTEREALFHGVRAIRLNPVGGSGAIHGRAGLLAHTYLLGPRGDSNGCISFKDYDRFLQAFLRGEVKRIVVVASL</sequence>
<dbReference type="AlphaFoldDB" id="A0A9E8CLV6"/>
<organism evidence="4">
    <name type="scientific">Bosea sp. NBC_00436</name>
    <dbReference type="NCBI Taxonomy" id="2969620"/>
    <lineage>
        <taxon>Bacteria</taxon>
        <taxon>Pseudomonadati</taxon>
        <taxon>Pseudomonadota</taxon>
        <taxon>Alphaproteobacteria</taxon>
        <taxon>Hyphomicrobiales</taxon>
        <taxon>Boseaceae</taxon>
        <taxon>Bosea</taxon>
    </lineage>
</organism>
<feature type="transmembrane region" description="Helical" evidence="2">
    <location>
        <begin position="24"/>
        <end position="45"/>
    </location>
</feature>
<name>A0A9E8CLV6_9HYPH</name>
<evidence type="ECO:0000259" key="3">
    <source>
        <dbReference type="Pfam" id="PF10908"/>
    </source>
</evidence>
<evidence type="ECO:0000256" key="2">
    <source>
        <dbReference type="SAM" id="Phobius"/>
    </source>
</evidence>
<feature type="region of interest" description="Disordered" evidence="1">
    <location>
        <begin position="157"/>
        <end position="191"/>
    </location>
</feature>
<reference evidence="4" key="1">
    <citation type="submission" date="2022-08" db="EMBL/GenBank/DDBJ databases">
        <title>Complete Genome Sequences of 2 Bosea sp. soil isolates.</title>
        <authorList>
            <person name="Alvarez Arevalo M."/>
            <person name="Sterndorff E.B."/>
            <person name="Faurdal D."/>
            <person name="Joergensen T.S."/>
            <person name="Weber T."/>
        </authorList>
    </citation>
    <scope>NUCLEOTIDE SEQUENCE</scope>
    <source>
        <strain evidence="4">NBC_00436</strain>
    </source>
</reference>
<keyword evidence="2" id="KW-0472">Membrane</keyword>
<evidence type="ECO:0000313" key="4">
    <source>
        <dbReference type="EMBL" id="UZF88347.1"/>
    </source>
</evidence>
<proteinExistence type="predicted"/>
<protein>
    <submittedName>
        <fullName evidence="4">DUF2778 domain-containing protein</fullName>
    </submittedName>
</protein>
<keyword evidence="2" id="KW-0812">Transmembrane</keyword>
<feature type="compositionally biased region" description="Low complexity" evidence="1">
    <location>
        <begin position="157"/>
        <end position="187"/>
    </location>
</feature>
<gene>
    <name evidence="4" type="ORF">NWE54_06050</name>
</gene>
<accession>A0A9E8CLV6</accession>
<dbReference type="EMBL" id="CP102774">
    <property type="protein sequence ID" value="UZF88347.1"/>
    <property type="molecule type" value="Genomic_DNA"/>
</dbReference>
<keyword evidence="2" id="KW-1133">Transmembrane helix</keyword>